<feature type="domain" description="FecR N-terminal" evidence="3">
    <location>
        <begin position="13"/>
        <end position="52"/>
    </location>
</feature>
<dbReference type="Gene3D" id="3.55.50.30">
    <property type="match status" value="1"/>
</dbReference>
<dbReference type="InterPro" id="IPR006860">
    <property type="entry name" value="FecR"/>
</dbReference>
<dbReference type="KEGG" id="pami:JCM7686_pAMI5p015"/>
<reference evidence="4 5" key="1">
    <citation type="journal article" date="2014" name="BMC Genomics">
        <title>Architecture and functions of a multipartite genome of the methylotrophic bacterium Paracoccus aminophilus JCM 7686, containing primary and secondary chromids.</title>
        <authorList>
            <person name="Dziewit L."/>
            <person name="Czarnecki J."/>
            <person name="Wibberg D."/>
            <person name="Radlinska M."/>
            <person name="Mrozek P."/>
            <person name="Szymczak M."/>
            <person name="Schluter A."/>
            <person name="Puhler A."/>
            <person name="Bartosik D."/>
        </authorList>
    </citation>
    <scope>NUCLEOTIDE SEQUENCE [LARGE SCALE GENOMIC DNA]</scope>
    <source>
        <strain evidence="4">JCM 7686</strain>
        <plasmid evidence="5">Plasmid pAMI5</plasmid>
    </source>
</reference>
<accession>S5Z0Y0</accession>
<gene>
    <name evidence="4" type="ORF">JCM7686_pAMI5p015</name>
</gene>
<dbReference type="Pfam" id="PF04773">
    <property type="entry name" value="FecR"/>
    <property type="match status" value="1"/>
</dbReference>
<dbReference type="InterPro" id="IPR032623">
    <property type="entry name" value="FecR_N"/>
</dbReference>
<keyword evidence="1" id="KW-0472">Membrane</keyword>
<dbReference type="Gene3D" id="2.60.120.1440">
    <property type="match status" value="1"/>
</dbReference>
<dbReference type="HOGENOM" id="CLU_050192_0_1_5"/>
<keyword evidence="4" id="KW-0614">Plasmid</keyword>
<dbReference type="InterPro" id="IPR012373">
    <property type="entry name" value="Ferrdict_sens_TM"/>
</dbReference>
<dbReference type="EMBL" id="CP006653">
    <property type="protein sequence ID" value="AGT11081.1"/>
    <property type="molecule type" value="Genomic_DNA"/>
</dbReference>
<dbReference type="OrthoDB" id="636724at2"/>
<dbReference type="PANTHER" id="PTHR30273:SF2">
    <property type="entry name" value="PROTEIN FECR"/>
    <property type="match status" value="1"/>
</dbReference>
<dbReference type="PATRIC" id="fig|1367847.3.peg.4039"/>
<proteinExistence type="predicted"/>
<dbReference type="PANTHER" id="PTHR30273">
    <property type="entry name" value="PERIPLASMIC SIGNAL SENSOR AND SIGMA FACTOR ACTIVATOR FECR-RELATED"/>
    <property type="match status" value="1"/>
</dbReference>
<keyword evidence="1 4" id="KW-0812">Transmembrane</keyword>
<dbReference type="AlphaFoldDB" id="S5Z0Y0"/>
<evidence type="ECO:0000259" key="2">
    <source>
        <dbReference type="Pfam" id="PF04773"/>
    </source>
</evidence>
<evidence type="ECO:0000256" key="1">
    <source>
        <dbReference type="SAM" id="Phobius"/>
    </source>
</evidence>
<dbReference type="RefSeq" id="WP_020952853.1">
    <property type="nucleotide sequence ID" value="NC_022043.1"/>
</dbReference>
<feature type="transmembrane region" description="Helical" evidence="1">
    <location>
        <begin position="83"/>
        <end position="102"/>
    </location>
</feature>
<dbReference type="Pfam" id="PF16220">
    <property type="entry name" value="DUF4880"/>
    <property type="match status" value="1"/>
</dbReference>
<dbReference type="PIRSF" id="PIRSF018266">
    <property type="entry name" value="FecR"/>
    <property type="match status" value="1"/>
</dbReference>
<evidence type="ECO:0000313" key="5">
    <source>
        <dbReference type="Proteomes" id="UP000015480"/>
    </source>
</evidence>
<keyword evidence="5" id="KW-1185">Reference proteome</keyword>
<evidence type="ECO:0000259" key="3">
    <source>
        <dbReference type="Pfam" id="PF16220"/>
    </source>
</evidence>
<feature type="domain" description="FecR protein" evidence="2">
    <location>
        <begin position="121"/>
        <end position="209"/>
    </location>
</feature>
<name>S5Z0Y0_PARAH</name>
<protein>
    <submittedName>
        <fullName evidence="4">FecR-like transmembrane sensor</fullName>
    </submittedName>
</protein>
<sequence>MTAGPIPDEIRAEAALWLARHEGGSLDAEARAAFENWLTVDPLHRRAYHQMVSVYALLDAPARKLHARESRSRDLRRAFRPRLGWLVPPALIAALCAGVWLVTPGLIQNLQADIVSSRDLVSEITLPDGSRAYLGANTALALDFSAGRRELTLLRGEAYFDVRHADTGADLAPFTVHVGPDQIRDIGTRFAIERQSTGATVAVTQGEVEVRAQNDANPQRLIEGERLVITEGHAQPVEPSDTDTALAWMDGRLVVEAARLSDVARTLERHTPGRIVLRGDADNRLISGTFPLTDVDGTLETMAAALDLSVTRITPYLIILG</sequence>
<dbReference type="Proteomes" id="UP000015480">
    <property type="component" value="Plasmid pAMI5"/>
</dbReference>
<geneLocation type="plasmid" evidence="4 5">
    <name>pAMI5</name>
</geneLocation>
<dbReference type="GO" id="GO:0016989">
    <property type="term" value="F:sigma factor antagonist activity"/>
    <property type="evidence" value="ECO:0007669"/>
    <property type="project" value="TreeGrafter"/>
</dbReference>
<organism evidence="4 5">
    <name type="scientific">Paracoccus aminophilus JCM 7686</name>
    <dbReference type="NCBI Taxonomy" id="1367847"/>
    <lineage>
        <taxon>Bacteria</taxon>
        <taxon>Pseudomonadati</taxon>
        <taxon>Pseudomonadota</taxon>
        <taxon>Alphaproteobacteria</taxon>
        <taxon>Rhodobacterales</taxon>
        <taxon>Paracoccaceae</taxon>
        <taxon>Paracoccus</taxon>
    </lineage>
</organism>
<evidence type="ECO:0000313" key="4">
    <source>
        <dbReference type="EMBL" id="AGT11081.1"/>
    </source>
</evidence>
<keyword evidence="1" id="KW-1133">Transmembrane helix</keyword>